<protein>
    <recommendedName>
        <fullName evidence="1">Ribbon-helix-helix protein CopG domain-containing protein</fullName>
    </recommendedName>
</protein>
<dbReference type="AlphaFoldDB" id="A0A0F9P5J1"/>
<proteinExistence type="predicted"/>
<organism evidence="2">
    <name type="scientific">marine sediment metagenome</name>
    <dbReference type="NCBI Taxonomy" id="412755"/>
    <lineage>
        <taxon>unclassified sequences</taxon>
        <taxon>metagenomes</taxon>
        <taxon>ecological metagenomes</taxon>
    </lineage>
</organism>
<dbReference type="CDD" id="cd22231">
    <property type="entry name" value="RHH_NikR_HicB-like"/>
    <property type="match status" value="1"/>
</dbReference>
<gene>
    <name evidence="2" type="ORF">LCGC14_0885990</name>
</gene>
<dbReference type="InterPro" id="IPR010985">
    <property type="entry name" value="Ribbon_hlx_hlx"/>
</dbReference>
<reference evidence="2" key="1">
    <citation type="journal article" date="2015" name="Nature">
        <title>Complex archaea that bridge the gap between prokaryotes and eukaryotes.</title>
        <authorList>
            <person name="Spang A."/>
            <person name="Saw J.H."/>
            <person name="Jorgensen S.L."/>
            <person name="Zaremba-Niedzwiedzka K."/>
            <person name="Martijn J."/>
            <person name="Lind A.E."/>
            <person name="van Eijk R."/>
            <person name="Schleper C."/>
            <person name="Guy L."/>
            <person name="Ettema T.J."/>
        </authorList>
    </citation>
    <scope>NUCLEOTIDE SEQUENCE</scope>
</reference>
<sequence length="74" mass="8548">MIKIKLISVNLPESYLRVLEVLVTEGKFPNRSEAIRVSIRDLIKTEFLIDESVNRNSHPSIIESENEIQENLII</sequence>
<evidence type="ECO:0000313" key="2">
    <source>
        <dbReference type="EMBL" id="KKN25309.1"/>
    </source>
</evidence>
<dbReference type="SUPFAM" id="SSF47598">
    <property type="entry name" value="Ribbon-helix-helix"/>
    <property type="match status" value="1"/>
</dbReference>
<comment type="caution">
    <text evidence="2">The sequence shown here is derived from an EMBL/GenBank/DDBJ whole genome shotgun (WGS) entry which is preliminary data.</text>
</comment>
<dbReference type="PANTHER" id="PTHR36215">
    <property type="entry name" value="BLL4998 PROTEIN"/>
    <property type="match status" value="1"/>
</dbReference>
<evidence type="ECO:0000259" key="1">
    <source>
        <dbReference type="Pfam" id="PF01402"/>
    </source>
</evidence>
<accession>A0A0F9P5J1</accession>
<dbReference type="Pfam" id="PF01402">
    <property type="entry name" value="RHH_1"/>
    <property type="match status" value="1"/>
</dbReference>
<dbReference type="InterPro" id="IPR002145">
    <property type="entry name" value="CopG"/>
</dbReference>
<dbReference type="Gene3D" id="1.10.1220.10">
    <property type="entry name" value="Met repressor-like"/>
    <property type="match status" value="1"/>
</dbReference>
<dbReference type="GO" id="GO:0006355">
    <property type="term" value="P:regulation of DNA-templated transcription"/>
    <property type="evidence" value="ECO:0007669"/>
    <property type="project" value="InterPro"/>
</dbReference>
<feature type="domain" description="Ribbon-helix-helix protein CopG" evidence="1">
    <location>
        <begin position="5"/>
        <end position="46"/>
    </location>
</feature>
<dbReference type="PANTHER" id="PTHR36215:SF1">
    <property type="entry name" value="BLL4998 PROTEIN"/>
    <property type="match status" value="1"/>
</dbReference>
<dbReference type="InterPro" id="IPR013321">
    <property type="entry name" value="Arc_rbn_hlx_hlx"/>
</dbReference>
<name>A0A0F9P5J1_9ZZZZ</name>
<dbReference type="EMBL" id="LAZR01002811">
    <property type="protein sequence ID" value="KKN25309.1"/>
    <property type="molecule type" value="Genomic_DNA"/>
</dbReference>